<accession>D8LZ04</accession>
<sequence>MNGENPLIDPRDHNGGSSSTINLISGSSSSNMKTSQIHTNSSDVEKENDFSEPEMFFELIFIYIYIYMCVWSCCLFRLMSFFRAMRRPVIGLDLDEVVITTAIAI</sequence>
<name>D8LZ04_BLAHO</name>
<dbReference type="AlphaFoldDB" id="D8LZ04"/>
<dbReference type="RefSeq" id="XP_012895091.1">
    <property type="nucleotide sequence ID" value="XM_013039637.1"/>
</dbReference>
<evidence type="ECO:0000256" key="2">
    <source>
        <dbReference type="SAM" id="Phobius"/>
    </source>
</evidence>
<keyword evidence="2" id="KW-1133">Transmembrane helix</keyword>
<dbReference type="InParanoid" id="D8LZ04"/>
<dbReference type="EMBL" id="FN668640">
    <property type="protein sequence ID" value="CBK21043.2"/>
    <property type="molecule type" value="Genomic_DNA"/>
</dbReference>
<gene>
    <name evidence="3" type="ORF">GSBLH_T00001261001</name>
</gene>
<feature type="transmembrane region" description="Helical" evidence="2">
    <location>
        <begin position="55"/>
        <end position="78"/>
    </location>
</feature>
<evidence type="ECO:0000256" key="1">
    <source>
        <dbReference type="SAM" id="MobiDB-lite"/>
    </source>
</evidence>
<keyword evidence="2" id="KW-0812">Transmembrane</keyword>
<reference evidence="3" key="1">
    <citation type="submission" date="2010-02" db="EMBL/GenBank/DDBJ databases">
        <title>Sequencing and annotation of the Blastocystis hominis genome.</title>
        <authorList>
            <person name="Wincker P."/>
        </authorList>
    </citation>
    <scope>NUCLEOTIDE SEQUENCE</scope>
    <source>
        <strain evidence="3">Singapore isolate B</strain>
    </source>
</reference>
<keyword evidence="4" id="KW-1185">Reference proteome</keyword>
<evidence type="ECO:0000313" key="4">
    <source>
        <dbReference type="Proteomes" id="UP000008312"/>
    </source>
</evidence>
<feature type="compositionally biased region" description="Low complexity" evidence="1">
    <location>
        <begin position="15"/>
        <end position="31"/>
    </location>
</feature>
<dbReference type="GeneID" id="24918532"/>
<feature type="compositionally biased region" description="Polar residues" evidence="1">
    <location>
        <begin position="32"/>
        <end position="42"/>
    </location>
</feature>
<organism evidence="3">
    <name type="scientific">Blastocystis hominis</name>
    <dbReference type="NCBI Taxonomy" id="12968"/>
    <lineage>
        <taxon>Eukaryota</taxon>
        <taxon>Sar</taxon>
        <taxon>Stramenopiles</taxon>
        <taxon>Bigyra</taxon>
        <taxon>Opalozoa</taxon>
        <taxon>Opalinata</taxon>
        <taxon>Blastocystidae</taxon>
        <taxon>Blastocystis</taxon>
    </lineage>
</organism>
<protein>
    <submittedName>
        <fullName evidence="3">Uncharacterized protein</fullName>
    </submittedName>
</protein>
<feature type="region of interest" description="Disordered" evidence="1">
    <location>
        <begin position="1"/>
        <end position="48"/>
    </location>
</feature>
<proteinExistence type="predicted"/>
<keyword evidence="2" id="KW-0472">Membrane</keyword>
<evidence type="ECO:0000313" key="3">
    <source>
        <dbReference type="EMBL" id="CBK21043.2"/>
    </source>
</evidence>
<dbReference type="Proteomes" id="UP000008312">
    <property type="component" value="Unassembled WGS sequence"/>
</dbReference>